<sequence>MSVLNGKCDYWYRKKSMIKQHLALGDKENMLHYNASEFAKELKKKQKRVDHVTQNLVRVALGVCEMNSAGCHFETAVANHIATGSDLGDIGHSRKLFPDLLKASEIWLDKEVEKFLCRPLKSTGIPPHYYVTADKATLNRITNQAIVIVTMVDSCRKAILVKAPEVYSSRSGDGDAKENDAYVDEVSGSHAEDLANGIVECIKDQYCADVLQGWQGTSCDGPYQAKYFEKSLNSALARTDDTFDVVVWDPPPWIDLAMKDVKDGKISEDASSYLNRIIKRTMKLHTKFNRGKMFQQVKSVANHNAYGKDVKFKVLSGTCGTRFSTSQYSEFLKLTESLPLYIDTFRKYGYDEDDEYEIAGKDFVVDRLALTDLMRPAMVDLLVSLQGLYVPSWKICLWWPKVRQRIQKCIPISFDSPDLPLTSNNIRDIRKGKFKGTKVVPGWLKVEKNVSEEVSDGKKTTTTKWRARDLKDCRVDLEVFVPQ</sequence>
<evidence type="ECO:0000313" key="1">
    <source>
        <dbReference type="EMBL" id="CAB4028687.1"/>
    </source>
</evidence>
<dbReference type="EMBL" id="CACRXK020015649">
    <property type="protein sequence ID" value="CAB4028687.1"/>
    <property type="molecule type" value="Genomic_DNA"/>
</dbReference>
<gene>
    <name evidence="1" type="ORF">PACLA_8A037320</name>
</gene>
<name>A0A6S7JCU2_PARCT</name>
<reference evidence="1" key="1">
    <citation type="submission" date="2020-04" db="EMBL/GenBank/DDBJ databases">
        <authorList>
            <person name="Alioto T."/>
            <person name="Alioto T."/>
            <person name="Gomez Garrido J."/>
        </authorList>
    </citation>
    <scope>NUCLEOTIDE SEQUENCE</scope>
    <source>
        <strain evidence="1">A484AB</strain>
    </source>
</reference>
<accession>A0A6S7JCU2</accession>
<keyword evidence="2" id="KW-1185">Reference proteome</keyword>
<organism evidence="1 2">
    <name type="scientific">Paramuricea clavata</name>
    <name type="common">Red gorgonian</name>
    <name type="synonym">Violescent sea-whip</name>
    <dbReference type="NCBI Taxonomy" id="317549"/>
    <lineage>
        <taxon>Eukaryota</taxon>
        <taxon>Metazoa</taxon>
        <taxon>Cnidaria</taxon>
        <taxon>Anthozoa</taxon>
        <taxon>Octocorallia</taxon>
        <taxon>Malacalcyonacea</taxon>
        <taxon>Plexauridae</taxon>
        <taxon>Paramuricea</taxon>
    </lineage>
</organism>
<comment type="caution">
    <text evidence="1">The sequence shown here is derived from an EMBL/GenBank/DDBJ whole genome shotgun (WGS) entry which is preliminary data.</text>
</comment>
<proteinExistence type="predicted"/>
<evidence type="ECO:0000313" key="2">
    <source>
        <dbReference type="Proteomes" id="UP001152795"/>
    </source>
</evidence>
<protein>
    <submittedName>
        <fullName evidence="1">Uncharacterized protein</fullName>
    </submittedName>
</protein>
<dbReference type="Proteomes" id="UP001152795">
    <property type="component" value="Unassembled WGS sequence"/>
</dbReference>
<dbReference type="AlphaFoldDB" id="A0A6S7JCU2"/>